<proteinExistence type="predicted"/>
<protein>
    <submittedName>
        <fullName evidence="1">Uncharacterized protein</fullName>
    </submittedName>
</protein>
<dbReference type="Proteomes" id="UP000189161">
    <property type="component" value="Unassembled WGS sequence"/>
</dbReference>
<dbReference type="EMBL" id="MLHL01000070">
    <property type="protein sequence ID" value="OOF46579.1"/>
    <property type="molecule type" value="Genomic_DNA"/>
</dbReference>
<dbReference type="OrthoDB" id="7284604at2"/>
<gene>
    <name evidence="1" type="ORF">BKK52_11230</name>
</gene>
<dbReference type="RefSeq" id="WP_077478720.1">
    <property type="nucleotide sequence ID" value="NZ_MLHL01000070.1"/>
</dbReference>
<sequence length="180" mass="19771">MKLNRALQKEILLKLAETYPHPNGEQLIHYIGREKGYEGLNNHSYEHVVANLFYLQEHQLVDGFSITYALGGASVENFYNARLTNKGADFLLDDGGLSAILGTITVKFHEDTLKALLASKIQSANIPASEKSTLLSALKNLSGKALEQVITKLVDLGFENADQAIPLLKIAFESLQKSVS</sequence>
<keyword evidence="2" id="KW-1185">Reference proteome</keyword>
<evidence type="ECO:0000313" key="2">
    <source>
        <dbReference type="Proteomes" id="UP000189161"/>
    </source>
</evidence>
<reference evidence="1 2" key="1">
    <citation type="submission" date="2016-10" db="EMBL/GenBank/DDBJ databases">
        <title>Rodentibacter gen. nov. and new species.</title>
        <authorList>
            <person name="Christensen H."/>
        </authorList>
    </citation>
    <scope>NUCLEOTIDE SEQUENCE [LARGE SCALE GENOMIC DNA]</scope>
    <source>
        <strain evidence="1 2">H1987082031</strain>
    </source>
</reference>
<organism evidence="1 2">
    <name type="scientific">Rodentibacter trehalosifermentans</name>
    <dbReference type="NCBI Taxonomy" id="1908263"/>
    <lineage>
        <taxon>Bacteria</taxon>
        <taxon>Pseudomonadati</taxon>
        <taxon>Pseudomonadota</taxon>
        <taxon>Gammaproteobacteria</taxon>
        <taxon>Pasteurellales</taxon>
        <taxon>Pasteurellaceae</taxon>
        <taxon>Rodentibacter</taxon>
    </lineage>
</organism>
<evidence type="ECO:0000313" key="1">
    <source>
        <dbReference type="EMBL" id="OOF46579.1"/>
    </source>
</evidence>
<name>A0A1V3IWA2_9PAST</name>
<comment type="caution">
    <text evidence="1">The sequence shown here is derived from an EMBL/GenBank/DDBJ whole genome shotgun (WGS) entry which is preliminary data.</text>
</comment>
<accession>A0A1V3IWA2</accession>
<dbReference type="AlphaFoldDB" id="A0A1V3IWA2"/>